<keyword evidence="6 11" id="KW-1133">Transmembrane helix</keyword>
<dbReference type="InterPro" id="IPR050448">
    <property type="entry name" value="OpgB/LTA_synthase_biosynth"/>
</dbReference>
<gene>
    <name evidence="13" type="ORF">Cpap_1815</name>
</gene>
<dbReference type="Proteomes" id="UP000003860">
    <property type="component" value="Unassembled WGS sequence"/>
</dbReference>
<dbReference type="PANTHER" id="PTHR47371:SF3">
    <property type="entry name" value="PHOSPHOGLYCEROL TRANSFERASE I"/>
    <property type="match status" value="1"/>
</dbReference>
<dbReference type="EMBL" id="ACXX02000007">
    <property type="protein sequence ID" value="EGD47621.1"/>
    <property type="molecule type" value="Genomic_DNA"/>
</dbReference>
<evidence type="ECO:0000256" key="8">
    <source>
        <dbReference type="PIRSR" id="PIRSR005091-1"/>
    </source>
</evidence>
<dbReference type="InterPro" id="IPR017850">
    <property type="entry name" value="Alkaline_phosphatase_core_sf"/>
</dbReference>
<evidence type="ECO:0000313" key="13">
    <source>
        <dbReference type="EMBL" id="EGD47621.1"/>
    </source>
</evidence>
<sequence length="630" mass="72106">MSFVNKLNNANGVITMEKPSNKLTGLLFRNLLPKDIIPFYVILALLGKNIILVGFIINKDHYSSSLKSAVKMILTTYHFRAVYYLGFTLLVTWLLFLFKNRTRFYVSIFVNFLFSALFLIDLWYVRGFNTLPTLHTLQAGGNMSDSLSGFFALVSWKDLIFIIDIPVLIALGVIKRNYYRNIPRNIVFSMGMLILSLTSIYCIAPAVNSISAKPIPMNWVFYRFDATNTIDNISPLGYEVYSSVLYFSEKRNIKLNTAERNRIAKWYQDKKENLPDNEYKGMFKGKNLLVIQVESLEKFVINQKINGQEITPELNKLVKNSMFFTNIHEQVGGGNSSDADLMTNASVYPIQLGTTFFSNPFTHYNSFPKMLKKNGYFTTAIHPDNGAFWNWMPALKSMGFNKCYDSSYYKTTERINMGISDGTYFDQIEPIIVKEKQPFYTFLVTLSSHTPFELADKYRELKLSEELDKSKLGGYLQCIHYTDKQLGRLLDKLQKDGILDNTVVAIYGDHEGIHKYFPKDIGMLSEQESWWKDNGKRIPLIIYNKNLKGKEINVNGGQVDTMPTLAYLMGIDESSYISTAMGRNLLKTNKDFAVLRNSTVVGNVDEKDKAHAVEGLEISDKIIRGDYFKK</sequence>
<keyword evidence="9" id="KW-0464">Manganese</keyword>
<feature type="binding site" evidence="10">
    <location>
        <position position="509"/>
    </location>
    <ligand>
        <name>Mn(2+)</name>
        <dbReference type="ChEBI" id="CHEBI:29035"/>
    </ligand>
</feature>
<dbReference type="OrthoDB" id="5901192at2"/>
<dbReference type="InterPro" id="IPR000917">
    <property type="entry name" value="Sulfatase_N"/>
</dbReference>
<evidence type="ECO:0000256" key="9">
    <source>
        <dbReference type="PIRSR" id="PIRSR005091-2"/>
    </source>
</evidence>
<evidence type="ECO:0000256" key="1">
    <source>
        <dbReference type="ARBA" id="ARBA00004651"/>
    </source>
</evidence>
<feature type="transmembrane region" description="Helical" evidence="11">
    <location>
        <begin position="150"/>
        <end position="174"/>
    </location>
</feature>
<evidence type="ECO:0000256" key="11">
    <source>
        <dbReference type="SAM" id="Phobius"/>
    </source>
</evidence>
<keyword evidence="5 11" id="KW-0812">Transmembrane</keyword>
<dbReference type="AlphaFoldDB" id="F1TDI3"/>
<dbReference type="GO" id="GO:0005886">
    <property type="term" value="C:plasma membrane"/>
    <property type="evidence" value="ECO:0007669"/>
    <property type="project" value="UniProtKB-SubCell"/>
</dbReference>
<proteinExistence type="inferred from homology"/>
<name>F1TDI3_9FIRM</name>
<comment type="similarity">
    <text evidence="3">Belongs to the LTA synthase family.</text>
</comment>
<keyword evidence="7 11" id="KW-0472">Membrane</keyword>
<feature type="transmembrane region" description="Helical" evidence="11">
    <location>
        <begin position="37"/>
        <end position="57"/>
    </location>
</feature>
<dbReference type="SUPFAM" id="SSF53649">
    <property type="entry name" value="Alkaline phosphatase-like"/>
    <property type="match status" value="1"/>
</dbReference>
<dbReference type="STRING" id="588581.Cpap_1815"/>
<keyword evidence="14" id="KW-1185">Reference proteome</keyword>
<keyword evidence="4" id="KW-1003">Cell membrane</keyword>
<dbReference type="PIRSF" id="PIRSF005091">
    <property type="entry name" value="Mmb_sulf_HI1246"/>
    <property type="match status" value="1"/>
</dbReference>
<evidence type="ECO:0000256" key="3">
    <source>
        <dbReference type="ARBA" id="ARBA00009983"/>
    </source>
</evidence>
<dbReference type="CDD" id="cd16015">
    <property type="entry name" value="LTA_synthase"/>
    <property type="match status" value="1"/>
</dbReference>
<keyword evidence="9" id="KW-0479">Metal-binding</keyword>
<dbReference type="InterPro" id="IPR012160">
    <property type="entry name" value="LtaS-like"/>
</dbReference>
<dbReference type="GO" id="GO:0046872">
    <property type="term" value="F:metal ion binding"/>
    <property type="evidence" value="ECO:0007669"/>
    <property type="project" value="UniProtKB-KW"/>
</dbReference>
<evidence type="ECO:0000256" key="10">
    <source>
        <dbReference type="PIRSR" id="PIRSR005091-3"/>
    </source>
</evidence>
<feature type="domain" description="Sulfatase N-terminal" evidence="12">
    <location>
        <begin position="286"/>
        <end position="571"/>
    </location>
</feature>
<dbReference type="PANTHER" id="PTHR47371">
    <property type="entry name" value="LIPOTEICHOIC ACID SYNTHASE"/>
    <property type="match status" value="1"/>
</dbReference>
<comment type="caution">
    <text evidence="13">The sequence shown here is derived from an EMBL/GenBank/DDBJ whole genome shotgun (WGS) entry which is preliminary data.</text>
</comment>
<evidence type="ECO:0000259" key="12">
    <source>
        <dbReference type="Pfam" id="PF00884"/>
    </source>
</evidence>
<evidence type="ECO:0000256" key="7">
    <source>
        <dbReference type="ARBA" id="ARBA00023136"/>
    </source>
</evidence>
<protein>
    <submittedName>
        <fullName evidence="13">Sulfatase</fullName>
    </submittedName>
</protein>
<dbReference type="eggNOG" id="COG1368">
    <property type="taxonomic scope" value="Bacteria"/>
</dbReference>
<dbReference type="Pfam" id="PF00884">
    <property type="entry name" value="Sulfatase"/>
    <property type="match status" value="1"/>
</dbReference>
<feature type="binding site" evidence="10">
    <location>
        <position position="510"/>
    </location>
    <ligand>
        <name>Mn(2+)</name>
        <dbReference type="ChEBI" id="CHEBI:29035"/>
    </ligand>
</feature>
<evidence type="ECO:0000256" key="5">
    <source>
        <dbReference type="ARBA" id="ARBA00022692"/>
    </source>
</evidence>
<feature type="binding site" evidence="9">
    <location>
        <position position="449"/>
    </location>
    <ligand>
        <name>substrate</name>
    </ligand>
</feature>
<comment type="subcellular location">
    <subcellularLocation>
        <location evidence="1">Cell membrane</location>
        <topology evidence="1">Multi-pass membrane protein</topology>
    </subcellularLocation>
</comment>
<reference evidence="13" key="1">
    <citation type="submission" date="2009-07" db="EMBL/GenBank/DDBJ databases">
        <authorList>
            <consortium name="US DOE Joint Genome Institute (JGI-PGF)"/>
            <person name="Lucas S."/>
            <person name="Copeland A."/>
            <person name="Lapidus A."/>
            <person name="Glavina del Rio T."/>
            <person name="Tice H."/>
            <person name="Bruce D."/>
            <person name="Goodwin L."/>
            <person name="Pitluck S."/>
            <person name="Larimer F."/>
            <person name="Land M.L."/>
            <person name="Mouttaki H."/>
            <person name="He Z."/>
            <person name="Zhou J."/>
            <person name="Hemme C.L."/>
        </authorList>
    </citation>
    <scope>NUCLEOTIDE SEQUENCE [LARGE SCALE GENOMIC DNA]</scope>
    <source>
        <strain evidence="13">DSM 2782</strain>
    </source>
</reference>
<feature type="transmembrane region" description="Helical" evidence="11">
    <location>
        <begin position="104"/>
        <end position="125"/>
    </location>
</feature>
<evidence type="ECO:0000256" key="4">
    <source>
        <dbReference type="ARBA" id="ARBA00022475"/>
    </source>
</evidence>
<dbReference type="Gene3D" id="3.30.1120.170">
    <property type="match status" value="1"/>
</dbReference>
<dbReference type="Gene3D" id="3.40.720.10">
    <property type="entry name" value="Alkaline Phosphatase, subunit A"/>
    <property type="match status" value="1"/>
</dbReference>
<evidence type="ECO:0000256" key="6">
    <source>
        <dbReference type="ARBA" id="ARBA00022989"/>
    </source>
</evidence>
<feature type="active site" evidence="8">
    <location>
        <position position="336"/>
    </location>
</feature>
<feature type="binding site" evidence="10">
    <location>
        <position position="294"/>
    </location>
    <ligand>
        <name>Mn(2+)</name>
        <dbReference type="ChEBI" id="CHEBI:29035"/>
    </ligand>
</feature>
<feature type="transmembrane region" description="Helical" evidence="11">
    <location>
        <begin position="186"/>
        <end position="207"/>
    </location>
</feature>
<evidence type="ECO:0000256" key="2">
    <source>
        <dbReference type="ARBA" id="ARBA00004936"/>
    </source>
</evidence>
<comment type="pathway">
    <text evidence="2">Cell wall biogenesis; lipoteichoic acid biosynthesis.</text>
</comment>
<accession>F1TDI3</accession>
<evidence type="ECO:0000313" key="14">
    <source>
        <dbReference type="Proteomes" id="UP000003860"/>
    </source>
</evidence>
<organism evidence="13 14">
    <name type="scientific">Ruminiclostridium papyrosolvens DSM 2782</name>
    <dbReference type="NCBI Taxonomy" id="588581"/>
    <lineage>
        <taxon>Bacteria</taxon>
        <taxon>Bacillati</taxon>
        <taxon>Bacillota</taxon>
        <taxon>Clostridia</taxon>
        <taxon>Eubacteriales</taxon>
        <taxon>Oscillospiraceae</taxon>
        <taxon>Ruminiclostridium</taxon>
    </lineage>
</organism>
<feature type="transmembrane region" description="Helical" evidence="11">
    <location>
        <begin position="77"/>
        <end position="97"/>
    </location>
</feature>
<reference evidence="13" key="2">
    <citation type="submission" date="2011-01" db="EMBL/GenBank/DDBJ databases">
        <title>The Non-contiguous Finished genome of Clostridium papyrosolvens.</title>
        <authorList>
            <person name="Lucas S."/>
            <person name="Copeland A."/>
            <person name="Lapidus A."/>
            <person name="Cheng J.-F."/>
            <person name="Goodwin L."/>
            <person name="Pitluck S."/>
            <person name="Misra M."/>
            <person name="Chertkov O."/>
            <person name="Detter J.C."/>
            <person name="Han C."/>
            <person name="Tapia R."/>
            <person name="Land M."/>
            <person name="Hauser L."/>
            <person name="Kyrpides N."/>
            <person name="Ivanova N."/>
            <person name="Pagani I."/>
            <person name="Mouttaki H."/>
            <person name="He Z."/>
            <person name="Zhou J."/>
            <person name="Hemme C.L."/>
            <person name="Woyke T."/>
        </authorList>
    </citation>
    <scope>NUCLEOTIDE SEQUENCE [LARGE SCALE GENOMIC DNA]</scope>
    <source>
        <strain evidence="13">DSM 2782</strain>
    </source>
</reference>